<organism evidence="2 3">
    <name type="scientific">Bacteroides uniformis (strain ATCC 8492 / DSM 6597 / CCUG 4942 / CIP 103695 / JCM 5828 / KCTC 5204 / NCTC 13054 / VPI 0061)</name>
    <dbReference type="NCBI Taxonomy" id="411479"/>
    <lineage>
        <taxon>Bacteria</taxon>
        <taxon>Pseudomonadati</taxon>
        <taxon>Bacteroidota</taxon>
        <taxon>Bacteroidia</taxon>
        <taxon>Bacteroidales</taxon>
        <taxon>Bacteroidaceae</taxon>
        <taxon>Bacteroides</taxon>
    </lineage>
</organism>
<name>A0ABC9N9R8_BACUC</name>
<evidence type="ECO:0000313" key="3">
    <source>
        <dbReference type="Proteomes" id="UP000004110"/>
    </source>
</evidence>
<comment type="caution">
    <text evidence="2">The sequence shown here is derived from an EMBL/GenBank/DDBJ whole genome shotgun (WGS) entry which is preliminary data.</text>
</comment>
<keyword evidence="3" id="KW-1185">Reference proteome</keyword>
<dbReference type="EMBL" id="AAYH02000045">
    <property type="protein sequence ID" value="EDO53410.1"/>
    <property type="molecule type" value="Genomic_DNA"/>
</dbReference>
<sequence>MPRMTFRKVPTKTEGLNTTRRAGDFLADNARPCLSDRCPTFADSKDYLTAYRDAGNEKELRKRNGGTPSGTLTALRSLP</sequence>
<feature type="compositionally biased region" description="Polar residues" evidence="1">
    <location>
        <begin position="69"/>
        <end position="79"/>
    </location>
</feature>
<gene>
    <name evidence="2" type="ORF">BACUNI_02687</name>
</gene>
<reference evidence="2" key="1">
    <citation type="submission" date="2007-06" db="EMBL/GenBank/DDBJ databases">
        <authorList>
            <person name="Fulton L."/>
            <person name="Clifton S."/>
            <person name="Fulton B."/>
            <person name="Xu J."/>
            <person name="Minx P."/>
            <person name="Pepin K.H."/>
            <person name="Johnson M."/>
            <person name="Thiruvilangam P."/>
            <person name="Bhonagiri V."/>
            <person name="Nash W.E."/>
            <person name="Mardis E.R."/>
            <person name="Wilson R.K."/>
        </authorList>
    </citation>
    <scope>NUCLEOTIDE SEQUENCE [LARGE SCALE GENOMIC DNA]</scope>
    <source>
        <strain evidence="2">ATCC 8492</strain>
    </source>
</reference>
<reference evidence="2" key="2">
    <citation type="submission" date="2013-11" db="EMBL/GenBank/DDBJ databases">
        <title>Draft genome sequence of Bacteroides uniformis (ATCC 8492).</title>
        <authorList>
            <person name="Sudarsanam P."/>
            <person name="Ley R."/>
            <person name="Guruge J."/>
            <person name="Turnbaugh P.J."/>
            <person name="Mahowald M."/>
            <person name="Liep D."/>
            <person name="Gordon J."/>
        </authorList>
    </citation>
    <scope>NUCLEOTIDE SEQUENCE</scope>
    <source>
        <strain evidence="2">ATCC 8492</strain>
    </source>
</reference>
<evidence type="ECO:0000313" key="2">
    <source>
        <dbReference type="EMBL" id="EDO53410.1"/>
    </source>
</evidence>
<dbReference type="Proteomes" id="UP000004110">
    <property type="component" value="Unassembled WGS sequence"/>
</dbReference>
<accession>A0ABC9N9R8</accession>
<evidence type="ECO:0000256" key="1">
    <source>
        <dbReference type="SAM" id="MobiDB-lite"/>
    </source>
</evidence>
<protein>
    <submittedName>
        <fullName evidence="2">Uncharacterized protein</fullName>
    </submittedName>
</protein>
<proteinExistence type="predicted"/>
<feature type="region of interest" description="Disordered" evidence="1">
    <location>
        <begin position="58"/>
        <end position="79"/>
    </location>
</feature>
<dbReference type="AlphaFoldDB" id="A0ABC9N9R8"/>